<dbReference type="InterPro" id="IPR001173">
    <property type="entry name" value="Glyco_trans_2-like"/>
</dbReference>
<keyword evidence="3" id="KW-0328">Glycosyltransferase</keyword>
<keyword evidence="4" id="KW-0808">Transferase</keyword>
<evidence type="ECO:0000256" key="1">
    <source>
        <dbReference type="ARBA" id="ARBA00004776"/>
    </source>
</evidence>
<keyword evidence="7" id="KW-1185">Reference proteome</keyword>
<evidence type="ECO:0000313" key="7">
    <source>
        <dbReference type="Proteomes" id="UP000224317"/>
    </source>
</evidence>
<organism evidence="6 7">
    <name type="scientific">Pseudobutyrivibrio ruminis</name>
    <dbReference type="NCBI Taxonomy" id="46206"/>
    <lineage>
        <taxon>Bacteria</taxon>
        <taxon>Bacillati</taxon>
        <taxon>Bacillota</taxon>
        <taxon>Clostridia</taxon>
        <taxon>Lachnospirales</taxon>
        <taxon>Lachnospiraceae</taxon>
        <taxon>Pseudobutyrivibrio</taxon>
    </lineage>
</organism>
<dbReference type="RefSeq" id="WP_099412692.1">
    <property type="nucleotide sequence ID" value="NZ_PDYH01000008.1"/>
</dbReference>
<dbReference type="STRING" id="46206.SAMN02910377_02148"/>
<evidence type="ECO:0000256" key="4">
    <source>
        <dbReference type="ARBA" id="ARBA00022679"/>
    </source>
</evidence>
<evidence type="ECO:0000256" key="3">
    <source>
        <dbReference type="ARBA" id="ARBA00022676"/>
    </source>
</evidence>
<dbReference type="PANTHER" id="PTHR43179">
    <property type="entry name" value="RHAMNOSYLTRANSFERASE WBBL"/>
    <property type="match status" value="1"/>
</dbReference>
<dbReference type="SUPFAM" id="SSF53448">
    <property type="entry name" value="Nucleotide-diphospho-sugar transferases"/>
    <property type="match status" value="2"/>
</dbReference>
<gene>
    <name evidence="6" type="ORF">CSX00_02190</name>
</gene>
<sequence>MADAYFTLVVWTVDTNMDQFKDMLESIDQQEYREFELYILDNNPSNAIEITIKEFFPDIVDKVHYRRLKKKSGGAYAYNIGAHFAEGNYLVYLGQHDRLSAKTLGALNEKINSREDFNSIIYTDSDELIGLDRMNPHFKSDFNKELLLQTNYIGDFFCLPVALYKKLGEFNEKAKTAYIYEYYLRAAFKKEKIEHIPSLLYHKRIDNKIKTKEDRAAERFYCNEHMALAISYLRKTGVICRGRVDANMKKWHIDYDETAFRRFSGDYMFLRDENVKLFTRNNAKRMYAYLSQPDVAVVGCRFINRGFTLDNVGYIYGEDGAQYPAFHGQRIFRDSYEGLASMPHDVAMVDSGCCMIDAKVYRMLRGFDPRLSGRDAMLDFCIRARERGFRTVVVPKCIARYKNKDNISTEESHDFLMEKHGELIEKGDGFYNKNLPVGMENYRLPGMEE</sequence>
<proteinExistence type="inferred from homology"/>
<reference evidence="6" key="1">
    <citation type="submission" date="2017-10" db="EMBL/GenBank/DDBJ databases">
        <title>Resolving the taxonomy of Roseburia spp., Eubacterium rectale and Agathobacter spp. through phylogenomic analysis.</title>
        <authorList>
            <person name="Sheridan P.O."/>
            <person name="Walker A.W."/>
            <person name="Duncan S.H."/>
            <person name="Scott K.P."/>
            <person name="Toole P.W.O."/>
            <person name="Luis P."/>
            <person name="Flint H.J."/>
        </authorList>
    </citation>
    <scope>NUCLEOTIDE SEQUENCE [LARGE SCALE GENOMIC DNA]</scope>
    <source>
        <strain evidence="6">JK10</strain>
    </source>
</reference>
<name>A0A2G3EDE4_9FIRM</name>
<dbReference type="EMBL" id="PDYH01000008">
    <property type="protein sequence ID" value="PHU41143.1"/>
    <property type="molecule type" value="Genomic_DNA"/>
</dbReference>
<dbReference type="AlphaFoldDB" id="A0A2G3EDE4"/>
<dbReference type="PANTHER" id="PTHR43179:SF12">
    <property type="entry name" value="GALACTOFURANOSYLTRANSFERASE GLFT2"/>
    <property type="match status" value="1"/>
</dbReference>
<comment type="similarity">
    <text evidence="2">Belongs to the glycosyltransferase 2 family.</text>
</comment>
<dbReference type="Gene3D" id="3.90.550.10">
    <property type="entry name" value="Spore Coat Polysaccharide Biosynthesis Protein SpsA, Chain A"/>
    <property type="match status" value="2"/>
</dbReference>
<dbReference type="InterPro" id="IPR029044">
    <property type="entry name" value="Nucleotide-diphossugar_trans"/>
</dbReference>
<evidence type="ECO:0000313" key="6">
    <source>
        <dbReference type="EMBL" id="PHU41143.1"/>
    </source>
</evidence>
<comment type="pathway">
    <text evidence="1">Cell wall biogenesis; cell wall polysaccharide biosynthesis.</text>
</comment>
<dbReference type="GO" id="GO:0016757">
    <property type="term" value="F:glycosyltransferase activity"/>
    <property type="evidence" value="ECO:0007669"/>
    <property type="project" value="UniProtKB-KW"/>
</dbReference>
<feature type="domain" description="Glycosyltransferase 2-like" evidence="5">
    <location>
        <begin position="22"/>
        <end position="158"/>
    </location>
</feature>
<evidence type="ECO:0000259" key="5">
    <source>
        <dbReference type="Pfam" id="PF00535"/>
    </source>
</evidence>
<evidence type="ECO:0000256" key="2">
    <source>
        <dbReference type="ARBA" id="ARBA00006739"/>
    </source>
</evidence>
<dbReference type="Pfam" id="PF00535">
    <property type="entry name" value="Glycos_transf_2"/>
    <property type="match status" value="1"/>
</dbReference>
<protein>
    <recommendedName>
        <fullName evidence="5">Glycosyltransferase 2-like domain-containing protein</fullName>
    </recommendedName>
</protein>
<dbReference type="Proteomes" id="UP000224317">
    <property type="component" value="Unassembled WGS sequence"/>
</dbReference>
<comment type="caution">
    <text evidence="6">The sequence shown here is derived from an EMBL/GenBank/DDBJ whole genome shotgun (WGS) entry which is preliminary data.</text>
</comment>
<accession>A0A2G3EDE4</accession>